<proteinExistence type="predicted"/>
<comment type="caution">
    <text evidence="2">The sequence shown here is derived from an EMBL/GenBank/DDBJ whole genome shotgun (WGS) entry which is preliminary data.</text>
</comment>
<dbReference type="Proteomes" id="UP000663828">
    <property type="component" value="Unassembled WGS sequence"/>
</dbReference>
<organism evidence="2 3">
    <name type="scientific">Adineta ricciae</name>
    <name type="common">Rotifer</name>
    <dbReference type="NCBI Taxonomy" id="249248"/>
    <lineage>
        <taxon>Eukaryota</taxon>
        <taxon>Metazoa</taxon>
        <taxon>Spiralia</taxon>
        <taxon>Gnathifera</taxon>
        <taxon>Rotifera</taxon>
        <taxon>Eurotatoria</taxon>
        <taxon>Bdelloidea</taxon>
        <taxon>Adinetida</taxon>
        <taxon>Adinetidae</taxon>
        <taxon>Adineta</taxon>
    </lineage>
</organism>
<dbReference type="SUPFAM" id="SSF54236">
    <property type="entry name" value="Ubiquitin-like"/>
    <property type="match status" value="1"/>
</dbReference>
<keyword evidence="3" id="KW-1185">Reference proteome</keyword>
<dbReference type="InterPro" id="IPR019956">
    <property type="entry name" value="Ubiquitin_dom"/>
</dbReference>
<dbReference type="Gene3D" id="3.10.20.90">
    <property type="entry name" value="Phosphatidylinositol 3-kinase Catalytic Subunit, Chain A, domain 1"/>
    <property type="match status" value="1"/>
</dbReference>
<evidence type="ECO:0000313" key="3">
    <source>
        <dbReference type="Proteomes" id="UP000663828"/>
    </source>
</evidence>
<dbReference type="InterPro" id="IPR000626">
    <property type="entry name" value="Ubiquitin-like_dom"/>
</dbReference>
<dbReference type="PRINTS" id="PR00348">
    <property type="entry name" value="UBIQUITIN"/>
</dbReference>
<reference evidence="2" key="1">
    <citation type="submission" date="2021-02" db="EMBL/GenBank/DDBJ databases">
        <authorList>
            <person name="Nowell W R."/>
        </authorList>
    </citation>
    <scope>NUCLEOTIDE SEQUENCE</scope>
</reference>
<gene>
    <name evidence="2" type="ORF">XAT740_LOCUS8795</name>
</gene>
<dbReference type="InterPro" id="IPR029071">
    <property type="entry name" value="Ubiquitin-like_domsf"/>
</dbReference>
<sequence length="137" mass="15949">MDQQTSDLLWKYLSDSLSDIQSQERLMFFGTQLQDDNTLTDYAIQSESPLIMALRLRGGMYHFPSGRQDFQVSPCDDGANAIISVLKFAFKNDNLQVQTLLLNLYRTSKDYSLYLSVLNIHINKQQDLRCFQIVKRW</sequence>
<dbReference type="Pfam" id="PF00240">
    <property type="entry name" value="ubiquitin"/>
    <property type="match status" value="1"/>
</dbReference>
<name>A0A814AP16_ADIRI</name>
<protein>
    <recommendedName>
        <fullName evidence="1">Ubiquitin-like domain-containing protein</fullName>
    </recommendedName>
</protein>
<evidence type="ECO:0000313" key="2">
    <source>
        <dbReference type="EMBL" id="CAF0916244.1"/>
    </source>
</evidence>
<feature type="domain" description="Ubiquitin-like" evidence="1">
    <location>
        <begin position="1"/>
        <end position="59"/>
    </location>
</feature>
<accession>A0A814AP16</accession>
<dbReference type="EMBL" id="CAJNOR010000443">
    <property type="protein sequence ID" value="CAF0916244.1"/>
    <property type="molecule type" value="Genomic_DNA"/>
</dbReference>
<dbReference type="AlphaFoldDB" id="A0A814AP16"/>
<evidence type="ECO:0000259" key="1">
    <source>
        <dbReference type="PROSITE" id="PS50053"/>
    </source>
</evidence>
<dbReference type="PROSITE" id="PS50053">
    <property type="entry name" value="UBIQUITIN_2"/>
    <property type="match status" value="1"/>
</dbReference>